<dbReference type="PATRIC" id="fig|1219045.3.peg.3033"/>
<evidence type="ECO:0000313" key="1">
    <source>
        <dbReference type="EMBL" id="KFG89166.1"/>
    </source>
</evidence>
<reference evidence="1" key="1">
    <citation type="submission" date="2014-08" db="EMBL/GenBank/DDBJ databases">
        <title>Draft genome sequences of Sphingobium herbicidovorans.</title>
        <authorList>
            <person name="Gan H.M."/>
            <person name="Gan H.Y."/>
            <person name="Savka M.A."/>
        </authorList>
    </citation>
    <scope>NUCLEOTIDE SEQUENCE [LARGE SCALE GENOMIC DNA]</scope>
    <source>
        <strain evidence="1">NBRC 16415</strain>
    </source>
</reference>
<organism evidence="1 2">
    <name type="scientific">Sphingobium herbicidovorans (strain ATCC 700291 / DSM 11019 / CCUG 56400 / KCTC 2939 / LMG 18315 / NBRC 16415 / MH)</name>
    <name type="common">Sphingomonas herbicidovorans</name>
    <dbReference type="NCBI Taxonomy" id="1219045"/>
    <lineage>
        <taxon>Bacteria</taxon>
        <taxon>Pseudomonadati</taxon>
        <taxon>Pseudomonadota</taxon>
        <taxon>Alphaproteobacteria</taxon>
        <taxon>Sphingomonadales</taxon>
        <taxon>Sphingomonadaceae</taxon>
        <taxon>Sphingobium</taxon>
    </lineage>
</organism>
<keyword evidence="2" id="KW-1185">Reference proteome</keyword>
<dbReference type="Proteomes" id="UP000024284">
    <property type="component" value="Unassembled WGS sequence"/>
</dbReference>
<dbReference type="EMBL" id="JFZA02000034">
    <property type="protein sequence ID" value="KFG89166.1"/>
    <property type="molecule type" value="Genomic_DNA"/>
</dbReference>
<comment type="caution">
    <text evidence="1">The sequence shown here is derived from an EMBL/GenBank/DDBJ whole genome shotgun (WGS) entry which is preliminary data.</text>
</comment>
<dbReference type="AlphaFoldDB" id="A0A086P6Z8"/>
<dbReference type="OrthoDB" id="7470548at2"/>
<proteinExistence type="predicted"/>
<dbReference type="RefSeq" id="WP_037467649.1">
    <property type="nucleotide sequence ID" value="NZ_BCZD01000010.1"/>
</dbReference>
<protein>
    <submittedName>
        <fullName evidence="1">Uncharacterized protein</fullName>
    </submittedName>
</protein>
<sequence>MNRDEIDLLKMLAGDVQWALDHLAQSDTQTARRNLIRCLVSAAEGMSWTYRMNIMSMARHFDEANPLIEMAFAEASYAVTENGVIVEQARHISLTAMIRLTTRVAQTFCPEVKVDFGVAGWSALKKAISVRNRITHPKQPEDLLLSDDEIEAAKAGFFWFSDMAMGVMEAAIKTFAADVRLAKDLIEKYKSGDPDTLALFKRAHQGLDD</sequence>
<accession>A0A086P6Z8</accession>
<evidence type="ECO:0000313" key="2">
    <source>
        <dbReference type="Proteomes" id="UP000024284"/>
    </source>
</evidence>
<name>A0A086P6Z8_SPHHM</name>
<dbReference type="STRING" id="76947.GCA_002080435_02248"/>
<dbReference type="eggNOG" id="ENOG502ZHPX">
    <property type="taxonomic scope" value="Bacteria"/>
</dbReference>
<gene>
    <name evidence="1" type="ORF">BV98_002993</name>
</gene>